<dbReference type="Proteomes" id="UP001201980">
    <property type="component" value="Unassembled WGS sequence"/>
</dbReference>
<reference evidence="8" key="1">
    <citation type="submission" date="2022-07" db="EMBL/GenBank/DDBJ databases">
        <title>Draft genome sequence of Zalerion maritima ATCC 34329, a (micro)plastics degrading marine fungus.</title>
        <authorList>
            <person name="Paco A."/>
            <person name="Goncalves M.F.M."/>
            <person name="Rocha-Santos T.A.P."/>
            <person name="Alves A."/>
        </authorList>
    </citation>
    <scope>NUCLEOTIDE SEQUENCE</scope>
    <source>
        <strain evidence="8">ATCC 34329</strain>
    </source>
</reference>
<keyword evidence="2 6" id="KW-0121">Carboxypeptidase</keyword>
<dbReference type="InterPro" id="IPR006311">
    <property type="entry name" value="TAT_signal"/>
</dbReference>
<dbReference type="Pfam" id="PF00450">
    <property type="entry name" value="Peptidase_S10"/>
    <property type="match status" value="2"/>
</dbReference>
<dbReference type="EC" id="3.4.16.-" evidence="6"/>
<dbReference type="GO" id="GO:0000324">
    <property type="term" value="C:fungal-type vacuole"/>
    <property type="evidence" value="ECO:0007669"/>
    <property type="project" value="TreeGrafter"/>
</dbReference>
<gene>
    <name evidence="8" type="ORF">MKZ38_001597</name>
</gene>
<dbReference type="PANTHER" id="PTHR11802:SF404">
    <property type="entry name" value="CARBOXYPEPTIDASE"/>
    <property type="match status" value="1"/>
</dbReference>
<dbReference type="PRINTS" id="PR00724">
    <property type="entry name" value="CRBOXYPTASEC"/>
</dbReference>
<dbReference type="Gene3D" id="3.40.50.1820">
    <property type="entry name" value="alpha/beta hydrolase"/>
    <property type="match status" value="1"/>
</dbReference>
<keyword evidence="3 6" id="KW-0645">Protease</keyword>
<dbReference type="GO" id="GO:0006508">
    <property type="term" value="P:proteolysis"/>
    <property type="evidence" value="ECO:0007669"/>
    <property type="project" value="UniProtKB-KW"/>
</dbReference>
<keyword evidence="4 6" id="KW-0378">Hydrolase</keyword>
<evidence type="ECO:0000256" key="7">
    <source>
        <dbReference type="SAM" id="MobiDB-lite"/>
    </source>
</evidence>
<dbReference type="PROSITE" id="PS51318">
    <property type="entry name" value="TAT"/>
    <property type="match status" value="1"/>
</dbReference>
<comment type="similarity">
    <text evidence="1 6">Belongs to the peptidase S10 family.</text>
</comment>
<keyword evidence="5" id="KW-0325">Glycoprotein</keyword>
<evidence type="ECO:0000313" key="8">
    <source>
        <dbReference type="EMBL" id="KAJ2901638.1"/>
    </source>
</evidence>
<evidence type="ECO:0000256" key="1">
    <source>
        <dbReference type="ARBA" id="ARBA00009431"/>
    </source>
</evidence>
<dbReference type="PROSITE" id="PS00131">
    <property type="entry name" value="CARBOXYPEPT_SER_SER"/>
    <property type="match status" value="1"/>
</dbReference>
<dbReference type="SUPFAM" id="SSF53474">
    <property type="entry name" value="alpha/beta-Hydrolases"/>
    <property type="match status" value="1"/>
</dbReference>
<dbReference type="EMBL" id="JAKWBI020000144">
    <property type="protein sequence ID" value="KAJ2901638.1"/>
    <property type="molecule type" value="Genomic_DNA"/>
</dbReference>
<feature type="compositionally biased region" description="Acidic residues" evidence="7">
    <location>
        <begin position="659"/>
        <end position="672"/>
    </location>
</feature>
<feature type="region of interest" description="Disordered" evidence="7">
    <location>
        <begin position="630"/>
        <end position="672"/>
    </location>
</feature>
<protein>
    <recommendedName>
        <fullName evidence="6">Carboxypeptidase</fullName>
        <ecNumber evidence="6">3.4.16.-</ecNumber>
    </recommendedName>
</protein>
<sequence length="699" mass="74762">MAIMVGTHSSLTALLRFSAAAAAAAAASLALLPTIASASGDFIDQDLRNLTVVKSPINPDITISYKEPKGACNLALDTQRQITGWVNVPGEKYPINLFFWFVEAREDTDLLSVWLNGGPGSSSMYGFFTGAGPCEVVEEGRRLTTKAREWGWDRASNMLFIDQPNQVGFSYDTATEGTGHMFMDGEYVTPPVSADSFPRFGNDWLAYNGTFSTNNDSSTANTTAAAAEAVYHLMQGFLAAFPKYNPPDEEPLGINLFAESYGGKYAPIFASKWAEMNEARDSGEISKSETVELDLRSVGIVNGCVDDIVQAPYYPIYLYKNPYGVELIGEETFTRANESFSSDGGCKDALEKCRQKVAELDPDHDGDSSEAAGYCVLADSVCSELANFYLDLDPPLSWYDISAEDPSPFPPVWYTEYVQTGGFNEAVGAATNFTQSSSAVWSGFASTGDFEMTAPIPMLAELVKSGIRVTLLYGDRDFICNWMGGEAVSLAIAEAAGEEYSGGKFADAGYADIQTNDSYVGGAVRQLGNLSFARVYQSGHALPSYQPETTFQLFARAVLGTAMDSGAEVDLSSFKTAGSGEADKQLELPGSPEPICWVRSAFETCTEEHLNALNEQTGVLINGVHYADESDWKGGSSTGEEEPSKTMTGGIYTGTATSEDGDSESGDGGDDNENSAVGLLAAKNVVIAVMVGVLGFVLG</sequence>
<evidence type="ECO:0000256" key="3">
    <source>
        <dbReference type="ARBA" id="ARBA00022670"/>
    </source>
</evidence>
<organism evidence="8 9">
    <name type="scientific">Zalerion maritima</name>
    <dbReference type="NCBI Taxonomy" id="339359"/>
    <lineage>
        <taxon>Eukaryota</taxon>
        <taxon>Fungi</taxon>
        <taxon>Dikarya</taxon>
        <taxon>Ascomycota</taxon>
        <taxon>Pezizomycotina</taxon>
        <taxon>Sordariomycetes</taxon>
        <taxon>Lulworthiomycetidae</taxon>
        <taxon>Lulworthiales</taxon>
        <taxon>Lulworthiaceae</taxon>
        <taxon>Zalerion</taxon>
    </lineage>
</organism>
<dbReference type="AlphaFoldDB" id="A0AAD5RRM2"/>
<keyword evidence="9" id="KW-1185">Reference proteome</keyword>
<dbReference type="GO" id="GO:0004185">
    <property type="term" value="F:serine-type carboxypeptidase activity"/>
    <property type="evidence" value="ECO:0007669"/>
    <property type="project" value="UniProtKB-UniRule"/>
</dbReference>
<dbReference type="PANTHER" id="PTHR11802">
    <property type="entry name" value="SERINE PROTEASE FAMILY S10 SERINE CARBOXYPEPTIDASE"/>
    <property type="match status" value="1"/>
</dbReference>
<evidence type="ECO:0000256" key="5">
    <source>
        <dbReference type="ARBA" id="ARBA00023180"/>
    </source>
</evidence>
<name>A0AAD5RRM2_9PEZI</name>
<evidence type="ECO:0000256" key="2">
    <source>
        <dbReference type="ARBA" id="ARBA00022645"/>
    </source>
</evidence>
<dbReference type="InterPro" id="IPR029058">
    <property type="entry name" value="AB_hydrolase_fold"/>
</dbReference>
<dbReference type="InterPro" id="IPR018202">
    <property type="entry name" value="Ser_caboxypep_ser_AS"/>
</dbReference>
<dbReference type="InterPro" id="IPR001563">
    <property type="entry name" value="Peptidase_S10"/>
</dbReference>
<evidence type="ECO:0000256" key="4">
    <source>
        <dbReference type="ARBA" id="ARBA00022801"/>
    </source>
</evidence>
<evidence type="ECO:0000256" key="6">
    <source>
        <dbReference type="RuleBase" id="RU361156"/>
    </source>
</evidence>
<comment type="caution">
    <text evidence="8">The sequence shown here is derived from an EMBL/GenBank/DDBJ whole genome shotgun (WGS) entry which is preliminary data.</text>
</comment>
<evidence type="ECO:0000313" key="9">
    <source>
        <dbReference type="Proteomes" id="UP001201980"/>
    </source>
</evidence>
<accession>A0AAD5RRM2</accession>
<proteinExistence type="inferred from homology"/>